<proteinExistence type="predicted"/>
<evidence type="ECO:0000313" key="3">
    <source>
        <dbReference type="Proteomes" id="UP000509301"/>
    </source>
</evidence>
<keyword evidence="1" id="KW-0472">Membrane</keyword>
<dbReference type="InterPro" id="IPR053696">
    <property type="entry name" value="SlaB_anchor"/>
</dbReference>
<gene>
    <name evidence="2" type="ORF">GWK48_02680</name>
</gene>
<dbReference type="GeneID" id="55640818"/>
<keyword evidence="1" id="KW-1133">Transmembrane helix</keyword>
<keyword evidence="3" id="KW-1185">Reference proteome</keyword>
<sequence>MKYSFLPLVLLVLIASPLLALSAATTITVTTQPVYHPGQTVFIEGTAPANTQVGVTIYNPQGKAVFSNVTTSNANGVYSLKAFTFPSQATTTLPYGTYTVQVGTSTGFTNSTTFQFLPLTATVRVLVVNPQGVPVSGATVTADSVSATTNSSGVAVLSLPTGNYTLKVVPPSPYAPTSESISVVAPNMYSFTVTVQIQELSLTVVKAVSPNVNLQDLTSGTGITMTGGTTLTIWSTVTFAGAPISTATVIAMYNGTNYTATYMNGYYVVNISVPNVQYETDLILTASYSGMTSTPVVLPLTVNLNEQKVIESLNATVTSLSQQVTSLSSTVSSLSSTVSSLSSTVSSLSTTLGKLNSTLGSLQQSVSTLSSEYTTLNSKVNALSGLSGTVDIALAVSIIAIIISIVVLILLFRKVS</sequence>
<dbReference type="OrthoDB" id="34746at2157"/>
<dbReference type="KEGG" id="mten:GWK48_02680"/>
<dbReference type="EMBL" id="CP049074">
    <property type="protein sequence ID" value="QKQ99442.1"/>
    <property type="molecule type" value="Genomic_DNA"/>
</dbReference>
<dbReference type="Gene3D" id="1.20.5.340">
    <property type="match status" value="1"/>
</dbReference>
<accession>A0A6N0NU60</accession>
<feature type="transmembrane region" description="Helical" evidence="1">
    <location>
        <begin position="392"/>
        <end position="412"/>
    </location>
</feature>
<dbReference type="GO" id="GO:0030246">
    <property type="term" value="F:carbohydrate binding"/>
    <property type="evidence" value="ECO:0007669"/>
    <property type="project" value="InterPro"/>
</dbReference>
<dbReference type="Gene3D" id="2.60.40.1930">
    <property type="match status" value="1"/>
</dbReference>
<dbReference type="Gene3D" id="2.60.40.1120">
    <property type="entry name" value="Carboxypeptidase-like, regulatory domain"/>
    <property type="match status" value="1"/>
</dbReference>
<dbReference type="AlphaFoldDB" id="A0A6N0NU60"/>
<dbReference type="InterPro" id="IPR013784">
    <property type="entry name" value="Carb-bd-like_fold"/>
</dbReference>
<dbReference type="RefSeq" id="WP_174629341.1">
    <property type="nucleotide sequence ID" value="NZ_CP049074.1"/>
</dbReference>
<dbReference type="SUPFAM" id="SSF49452">
    <property type="entry name" value="Starch-binding domain-like"/>
    <property type="match status" value="1"/>
</dbReference>
<evidence type="ECO:0000313" key="2">
    <source>
        <dbReference type="EMBL" id="QKQ99442.1"/>
    </source>
</evidence>
<keyword evidence="1" id="KW-0812">Transmembrane</keyword>
<dbReference type="Proteomes" id="UP000509301">
    <property type="component" value="Chromosome"/>
</dbReference>
<dbReference type="Pfam" id="PF13620">
    <property type="entry name" value="CarboxypepD_reg"/>
    <property type="match status" value="1"/>
</dbReference>
<organism evidence="2 3">
    <name type="scientific">Metallosphaera tengchongensis</name>
    <dbReference type="NCBI Taxonomy" id="1532350"/>
    <lineage>
        <taxon>Archaea</taxon>
        <taxon>Thermoproteota</taxon>
        <taxon>Thermoprotei</taxon>
        <taxon>Sulfolobales</taxon>
        <taxon>Sulfolobaceae</taxon>
        <taxon>Metallosphaera</taxon>
    </lineage>
</organism>
<protein>
    <submittedName>
        <fullName evidence="2">Alpha-2-macroglobulin</fullName>
    </submittedName>
</protein>
<evidence type="ECO:0000256" key="1">
    <source>
        <dbReference type="SAM" id="Phobius"/>
    </source>
</evidence>
<name>A0A6N0NU60_9CREN</name>
<reference evidence="2 3" key="1">
    <citation type="submission" date="2020-02" db="EMBL/GenBank/DDBJ databases">
        <title>Comparative genome analysis reveals the metabolism and evolution of the thermophilic archaeal genus Metallosphaera.</title>
        <authorList>
            <person name="Jiang C."/>
        </authorList>
    </citation>
    <scope>NUCLEOTIDE SEQUENCE [LARGE SCALE GENOMIC DNA]</scope>
    <source>
        <strain evidence="2 3">Ric-A</strain>
    </source>
</reference>
<dbReference type="NCBIfam" id="NF040788">
    <property type="entry name" value="S-lay_SlaB_Mtsph"/>
    <property type="match status" value="1"/>
</dbReference>